<comment type="caution">
    <text evidence="1">The sequence shown here is derived from an EMBL/GenBank/DDBJ whole genome shotgun (WGS) entry which is preliminary data.</text>
</comment>
<dbReference type="Proteomes" id="UP000283745">
    <property type="component" value="Unassembled WGS sequence"/>
</dbReference>
<dbReference type="RefSeq" id="WP_118050298.1">
    <property type="nucleotide sequence ID" value="NZ_QSKF01000003.1"/>
</dbReference>
<name>A0A414J956_9FIRM</name>
<gene>
    <name evidence="1" type="ORF">DW740_05570</name>
</gene>
<sequence length="70" mass="8193">MLGEHLHIYVDRVILELMVKLAKDKCLGTIQDVFTDTYLLLNKKKKNLKEPGNVDEQSIMLLLENFFIEE</sequence>
<organism evidence="1 2">
    <name type="scientific">Blautia obeum</name>
    <dbReference type="NCBI Taxonomy" id="40520"/>
    <lineage>
        <taxon>Bacteria</taxon>
        <taxon>Bacillati</taxon>
        <taxon>Bacillota</taxon>
        <taxon>Clostridia</taxon>
        <taxon>Lachnospirales</taxon>
        <taxon>Lachnospiraceae</taxon>
        <taxon>Blautia</taxon>
    </lineage>
</organism>
<reference evidence="1 2" key="1">
    <citation type="submission" date="2018-08" db="EMBL/GenBank/DDBJ databases">
        <title>A genome reference for cultivated species of the human gut microbiota.</title>
        <authorList>
            <person name="Zou Y."/>
            <person name="Xue W."/>
            <person name="Luo G."/>
        </authorList>
    </citation>
    <scope>NUCLEOTIDE SEQUENCE [LARGE SCALE GENOMIC DNA]</scope>
    <source>
        <strain evidence="1 2">AM28-23</strain>
    </source>
</reference>
<evidence type="ECO:0000313" key="1">
    <source>
        <dbReference type="EMBL" id="RHE41001.1"/>
    </source>
</evidence>
<evidence type="ECO:0000313" key="2">
    <source>
        <dbReference type="Proteomes" id="UP000283745"/>
    </source>
</evidence>
<dbReference type="AlphaFoldDB" id="A0A414J956"/>
<proteinExistence type="predicted"/>
<dbReference type="EMBL" id="QSKF01000003">
    <property type="protein sequence ID" value="RHE41001.1"/>
    <property type="molecule type" value="Genomic_DNA"/>
</dbReference>
<protein>
    <submittedName>
        <fullName evidence="1">Uncharacterized protein</fullName>
    </submittedName>
</protein>
<accession>A0A414J956</accession>